<accession>A0ACD5TE11</accession>
<name>A0ACD5TE11_AVESA</name>
<protein>
    <submittedName>
        <fullName evidence="1">Uncharacterized protein</fullName>
    </submittedName>
</protein>
<reference evidence="1" key="1">
    <citation type="submission" date="2021-05" db="EMBL/GenBank/DDBJ databases">
        <authorList>
            <person name="Scholz U."/>
            <person name="Mascher M."/>
            <person name="Fiebig A."/>
        </authorList>
    </citation>
    <scope>NUCLEOTIDE SEQUENCE [LARGE SCALE GENOMIC DNA]</scope>
</reference>
<dbReference type="EnsemblPlants" id="AVESA.00010b.r2.1AG0037680.2">
    <property type="protein sequence ID" value="AVESA.00010b.r2.1AG0037680.2.CDS.1"/>
    <property type="gene ID" value="AVESA.00010b.r2.1AG0037680"/>
</dbReference>
<evidence type="ECO:0000313" key="1">
    <source>
        <dbReference type="EnsemblPlants" id="AVESA.00010b.r2.1AG0037680.2.CDS.1"/>
    </source>
</evidence>
<evidence type="ECO:0000313" key="2">
    <source>
        <dbReference type="Proteomes" id="UP001732700"/>
    </source>
</evidence>
<organism evidence="1 2">
    <name type="scientific">Avena sativa</name>
    <name type="common">Oat</name>
    <dbReference type="NCBI Taxonomy" id="4498"/>
    <lineage>
        <taxon>Eukaryota</taxon>
        <taxon>Viridiplantae</taxon>
        <taxon>Streptophyta</taxon>
        <taxon>Embryophyta</taxon>
        <taxon>Tracheophyta</taxon>
        <taxon>Spermatophyta</taxon>
        <taxon>Magnoliopsida</taxon>
        <taxon>Liliopsida</taxon>
        <taxon>Poales</taxon>
        <taxon>Poaceae</taxon>
        <taxon>BOP clade</taxon>
        <taxon>Pooideae</taxon>
        <taxon>Poodae</taxon>
        <taxon>Poeae</taxon>
        <taxon>Poeae Chloroplast Group 1 (Aveneae type)</taxon>
        <taxon>Aveninae</taxon>
        <taxon>Avena</taxon>
    </lineage>
</organism>
<keyword evidence="2" id="KW-1185">Reference proteome</keyword>
<reference evidence="1" key="2">
    <citation type="submission" date="2025-09" db="UniProtKB">
        <authorList>
            <consortium name="EnsemblPlants"/>
        </authorList>
    </citation>
    <scope>IDENTIFICATION</scope>
</reference>
<dbReference type="Proteomes" id="UP001732700">
    <property type="component" value="Chromosome 1A"/>
</dbReference>
<sequence>MTTGMMVCNSEKKTNVMPSSKRRKAGVPGCRASVAEDIVTDVLLRLPIKSVVRFRAVCRSWAKLLSSEEFCRLHCAITKAAGVPFKLMYFSPTLKFDATAAYSCSLSPGPRDNQLLFTLDYAHGSWVEVLTPAPCHGLNLLCDARAKAYYICNAATRAVARLPPSRDTAAAHMISTGLGFDAHTREYKVVRLIDGNCLSHEQDTIRCEVYTPGGKHGDCWRPAARGLPFGLRRYAASAVYNAKEKRLPPVFANGFLHWLIQPYHVFERTRGAILYFSVTEEIFRCVRKLPTRASDFGQKPFHLPFAPQAPAGHLVEMDNQLCLVRDLRNDPYRSTLEIWRLLDYSSGDWSLDHQIDLSGHIMKRELREPQSVRIIGSVDNGRSGKKIIITTCKHKVHEKFEKKVHTYDLSTEALYTILSVTETSNLTYGSFPYTPPASGFSLFEDCLAPLHKTDEELDLLSTPVKVVKEILFRLPAKSVIQSKLICNQWLRLIKSESFTQSYFEHKNIGRRPKLMLVGKGTRRSAFCFAPLDTWLSEAPAHCALLDTKVVCSKPCHGMNLVSTATNDYLYNPGTGFHRVYGNPGPQMHLQLGSQRVYEAEQHAFAVGSKNIGLTFDPLSSEHVTVEIVYRQKNFDSRQYTSVCVLRWCNSEEFCRQYSVPLPPLPVNDMPPANVGGVLYWMSDPRLGQSRERAIVSFDIAPKLFDTIPCPSCIAVWSSTSPCRAFVVELQGALCAVLSDPVANSLDVWRLEAGGGWDRACLICLEASPDCSLGRNVVVPLAVDPEDGRILLNTGRKVGLYDPVEQTIQNLYSFDQVPLAASQGSHCTSLSDNSTTFSQGQLMGELNRMDGEILPLVPMLYDESLACYPHERERGARRLLLC</sequence>
<proteinExistence type="predicted"/>